<reference evidence="2 3" key="1">
    <citation type="submission" date="2021-02" db="EMBL/GenBank/DDBJ databases">
        <title>Leishmania (Mundinia) enrietti genome sequencing and assembly.</title>
        <authorList>
            <person name="Almutairi H."/>
            <person name="Gatherer D."/>
        </authorList>
    </citation>
    <scope>NUCLEOTIDE SEQUENCE [LARGE SCALE GENOMIC DNA]</scope>
    <source>
        <strain evidence="2">CUR178</strain>
    </source>
</reference>
<evidence type="ECO:0000256" key="1">
    <source>
        <dbReference type="SAM" id="Phobius"/>
    </source>
</evidence>
<accession>A0A836KCK4</accession>
<comment type="caution">
    <text evidence="2">The sequence shown here is derived from an EMBL/GenBank/DDBJ whole genome shotgun (WGS) entry which is preliminary data.</text>
</comment>
<dbReference type="OrthoDB" id="264331at2759"/>
<keyword evidence="1" id="KW-0812">Transmembrane</keyword>
<organism evidence="2 3">
    <name type="scientific">Leishmania enriettii</name>
    <dbReference type="NCBI Taxonomy" id="5663"/>
    <lineage>
        <taxon>Eukaryota</taxon>
        <taxon>Discoba</taxon>
        <taxon>Euglenozoa</taxon>
        <taxon>Kinetoplastea</taxon>
        <taxon>Metakinetoplastina</taxon>
        <taxon>Trypanosomatida</taxon>
        <taxon>Trypanosomatidae</taxon>
        <taxon>Leishmaniinae</taxon>
        <taxon>Leishmania</taxon>
    </lineage>
</organism>
<dbReference type="KEGG" id="lenr:94168870"/>
<dbReference type="RefSeq" id="XP_067689463.1">
    <property type="nucleotide sequence ID" value="XM_067833360.1"/>
</dbReference>
<keyword evidence="1" id="KW-0472">Membrane</keyword>
<sequence length="230" mass="24982">MLNFIVEGLVQPPQISPNSSYFLALLLALLIGPPTLLSEQIIGVYVALQLLWSLLLWIGAARVIGSQSARRELEEKAKEASLKWMDVFRFSVAELICHRILRFELGAQVCMLYCVTGALRALAKPFFYVLLCLSAGPAWATKLTGYKPGSLLSSVGWGGKTELASGPAWAHQRWSSGAGTKATSAQVRVSSLAPSQKSGGAKNNNDRCRVLNEGSHFNRTARGCLLKYSV</sequence>
<feature type="transmembrane region" description="Helical" evidence="1">
    <location>
        <begin position="20"/>
        <end position="37"/>
    </location>
</feature>
<dbReference type="EMBL" id="JAFHKP010000034">
    <property type="protein sequence ID" value="KAG5468756.1"/>
    <property type="molecule type" value="Genomic_DNA"/>
</dbReference>
<evidence type="ECO:0000313" key="2">
    <source>
        <dbReference type="EMBL" id="KAG5468756.1"/>
    </source>
</evidence>
<proteinExistence type="predicted"/>
<dbReference type="Proteomes" id="UP000674179">
    <property type="component" value="Chromosome 34"/>
</dbReference>
<gene>
    <name evidence="2" type="ORF">CUR178_01591</name>
</gene>
<feature type="transmembrane region" description="Helical" evidence="1">
    <location>
        <begin position="44"/>
        <end position="64"/>
    </location>
</feature>
<dbReference type="GeneID" id="94168870"/>
<keyword evidence="3" id="KW-1185">Reference proteome</keyword>
<protein>
    <submittedName>
        <fullName evidence="2">Uncharacterized protein</fullName>
    </submittedName>
</protein>
<keyword evidence="1" id="KW-1133">Transmembrane helix</keyword>
<evidence type="ECO:0000313" key="3">
    <source>
        <dbReference type="Proteomes" id="UP000674179"/>
    </source>
</evidence>
<name>A0A836KCK4_LEIEN</name>
<dbReference type="AlphaFoldDB" id="A0A836KCK4"/>